<dbReference type="Pfam" id="PF04199">
    <property type="entry name" value="Cyclase"/>
    <property type="match status" value="1"/>
</dbReference>
<comment type="caution">
    <text evidence="1">The sequence shown here is derived from an EMBL/GenBank/DDBJ whole genome shotgun (WGS) entry which is preliminary data.</text>
</comment>
<dbReference type="InterPro" id="IPR037175">
    <property type="entry name" value="KFase_sf"/>
</dbReference>
<evidence type="ECO:0000313" key="1">
    <source>
        <dbReference type="EMBL" id="MBB2956166.1"/>
    </source>
</evidence>
<accession>A0A7W4UKK2</accession>
<name>A0A7W4UKK2_9MICO</name>
<dbReference type="RefSeq" id="WP_338109994.1">
    <property type="nucleotide sequence ID" value="NZ_JACHWJ010000001.1"/>
</dbReference>
<protein>
    <submittedName>
        <fullName evidence="1">Kynurenine formamidase</fullName>
    </submittedName>
</protein>
<reference evidence="1 2" key="1">
    <citation type="submission" date="2020-08" db="EMBL/GenBank/DDBJ databases">
        <title>Sequencing the genomes of 1000 actinobacteria strains.</title>
        <authorList>
            <person name="Klenk H.-P."/>
        </authorList>
    </citation>
    <scope>NUCLEOTIDE SEQUENCE [LARGE SCALE GENOMIC DNA]</scope>
    <source>
        <strain evidence="1 2">DSM 20419</strain>
    </source>
</reference>
<dbReference type="EMBL" id="JACHWJ010000001">
    <property type="protein sequence ID" value="MBB2956166.1"/>
    <property type="molecule type" value="Genomic_DNA"/>
</dbReference>
<organism evidence="1 2">
    <name type="scientific">Pseudoclavibacter helvolus</name>
    <dbReference type="NCBI Taxonomy" id="255205"/>
    <lineage>
        <taxon>Bacteria</taxon>
        <taxon>Bacillati</taxon>
        <taxon>Actinomycetota</taxon>
        <taxon>Actinomycetes</taxon>
        <taxon>Micrococcales</taxon>
        <taxon>Microbacteriaceae</taxon>
        <taxon>Pseudoclavibacter</taxon>
    </lineage>
</organism>
<dbReference type="GO" id="GO:0019441">
    <property type="term" value="P:L-tryptophan catabolic process to kynurenine"/>
    <property type="evidence" value="ECO:0007669"/>
    <property type="project" value="InterPro"/>
</dbReference>
<dbReference type="Proteomes" id="UP000545286">
    <property type="component" value="Unassembled WGS sequence"/>
</dbReference>
<dbReference type="AlphaFoldDB" id="A0A7W4UKK2"/>
<dbReference type="InterPro" id="IPR007325">
    <property type="entry name" value="KFase/CYL"/>
</dbReference>
<dbReference type="Gene3D" id="3.50.30.50">
    <property type="entry name" value="Putative cyclase"/>
    <property type="match status" value="1"/>
</dbReference>
<sequence length="110" mass="11679">MFRTDWSERFGQPDYLDHPFLDPAIAKRLLEVGVSVIGVDTLSPDQTDASAASAGLPFHEAFLGEGGVIIENLVGLAAVDTTRRPWPSALPLPFAGLDGSPVRAVAVHLS</sequence>
<dbReference type="GO" id="GO:0004061">
    <property type="term" value="F:arylformamidase activity"/>
    <property type="evidence" value="ECO:0007669"/>
    <property type="project" value="InterPro"/>
</dbReference>
<evidence type="ECO:0000313" key="2">
    <source>
        <dbReference type="Proteomes" id="UP000545286"/>
    </source>
</evidence>
<proteinExistence type="predicted"/>
<gene>
    <name evidence="1" type="ORF">FHX72_000278</name>
</gene>
<keyword evidence="2" id="KW-1185">Reference proteome</keyword>
<dbReference type="SUPFAM" id="SSF102198">
    <property type="entry name" value="Putative cyclase"/>
    <property type="match status" value="1"/>
</dbReference>